<evidence type="ECO:0000256" key="1">
    <source>
        <dbReference type="ARBA" id="ARBA00022741"/>
    </source>
</evidence>
<dbReference type="GO" id="GO:0015421">
    <property type="term" value="F:ABC-type oligopeptide transporter activity"/>
    <property type="evidence" value="ECO:0007669"/>
    <property type="project" value="TreeGrafter"/>
</dbReference>
<feature type="transmembrane region" description="Helical" evidence="3">
    <location>
        <begin position="186"/>
        <end position="203"/>
    </location>
</feature>
<dbReference type="InterPro" id="IPR039421">
    <property type="entry name" value="Type_1_exporter"/>
</dbReference>
<keyword evidence="6" id="KW-1185">Reference proteome</keyword>
<dbReference type="PANTHER" id="PTHR43394">
    <property type="entry name" value="ATP-DEPENDENT PERMEASE MDL1, MITOCHONDRIAL"/>
    <property type="match status" value="1"/>
</dbReference>
<accession>A0A9P7G2D7</accession>
<keyword evidence="3" id="KW-0812">Transmembrane</keyword>
<keyword evidence="3" id="KW-1133">Transmembrane helix</keyword>
<proteinExistence type="predicted"/>
<reference evidence="5" key="1">
    <citation type="submission" date="2020-07" db="EMBL/GenBank/DDBJ databases">
        <authorList>
            <person name="Nieuwenhuis M."/>
            <person name="Van De Peppel L.J.J."/>
        </authorList>
    </citation>
    <scope>NUCLEOTIDE SEQUENCE</scope>
    <source>
        <strain evidence="5">AP01</strain>
        <tissue evidence="5">Mycelium</tissue>
    </source>
</reference>
<protein>
    <recommendedName>
        <fullName evidence="4">ABC transporter domain-containing protein</fullName>
    </recommendedName>
</protein>
<feature type="transmembrane region" description="Helical" evidence="3">
    <location>
        <begin position="159"/>
        <end position="180"/>
    </location>
</feature>
<name>A0A9P7G2D7_9AGAR</name>
<keyword evidence="3" id="KW-0472">Membrane</keyword>
<sequence>MGVWQFWTFKQSRFDPQANLDEFVSGLKLFRRLVLDISSFAPKMLILFILSKLWEGVESALLMHLSSQLLRIMELGVREGKVDTWAIYTAVASCLLCSAFFAVLNWWTSHTIPAFRSRIMQYYEIHLMQARLRLDLSSAQDPDNNVNISAYDAWTAFEAIVAFFGQILTSVSQLILIVHISRSNGGLLFAVLCIAKPFLRIFFTKSVWSKMFLVSKNNEDSLRMERLAALTSDYYRQDYIAGNLGSHILSEYKHAQERLGDTCTDEFWEQFERRDTPVFDVVSSLAGDLPMIYCAVNVIANPSTFSVASIAVLQASSATLRYSLQVISQQGRSFQRHVSKLKNLYAVAERESKLKDGELPYPAAKSESVDGMAFTLQDVTFSYPGSKSKSPALKHISLSIKPGALVVIVGANGSGKSTIIKLLTRLYDVTSGTILVDSVPVQEFRSSDLRQAMATFTQDHHIYPLSLYENIALGNPAVASDAALVENAAQQGGAAEFMGKLADGMKTMLEPRNSAYPMNIPNDPEHPLRKQMNKLSKKIEISGGEKQRLVASRTFMHLSSGKVKFVAVDEPSSALDPEGEFQLFERLVTGRAGKTMVCVTHRFGHLTKHADLIVCMKDGMVAESGSHGELMKLEGEYAKLYQIQADAFSATESS</sequence>
<dbReference type="PROSITE" id="PS50893">
    <property type="entry name" value="ABC_TRANSPORTER_2"/>
    <property type="match status" value="1"/>
</dbReference>
<evidence type="ECO:0000313" key="5">
    <source>
        <dbReference type="EMBL" id="KAG5641691.1"/>
    </source>
</evidence>
<dbReference type="OrthoDB" id="6500128at2759"/>
<dbReference type="SUPFAM" id="SSF52540">
    <property type="entry name" value="P-loop containing nucleoside triphosphate hydrolases"/>
    <property type="match status" value="1"/>
</dbReference>
<keyword evidence="2" id="KW-0067">ATP-binding</keyword>
<feature type="domain" description="ABC transporter" evidence="4">
    <location>
        <begin position="374"/>
        <end position="643"/>
    </location>
</feature>
<comment type="caution">
    <text evidence="5">The sequence shown here is derived from an EMBL/GenBank/DDBJ whole genome shotgun (WGS) entry which is preliminary data.</text>
</comment>
<reference evidence="5" key="2">
    <citation type="submission" date="2021-10" db="EMBL/GenBank/DDBJ databases">
        <title>Phylogenomics reveals ancestral predisposition of the termite-cultivated fungus Termitomyces towards a domesticated lifestyle.</title>
        <authorList>
            <person name="Auxier B."/>
            <person name="Grum-Grzhimaylo A."/>
            <person name="Cardenas M.E."/>
            <person name="Lodge J.D."/>
            <person name="Laessoe T."/>
            <person name="Pedersen O."/>
            <person name="Smith M.E."/>
            <person name="Kuyper T.W."/>
            <person name="Franco-Molano E.A."/>
            <person name="Baroni T.J."/>
            <person name="Aanen D.K."/>
        </authorList>
    </citation>
    <scope>NUCLEOTIDE SEQUENCE</scope>
    <source>
        <strain evidence="5">AP01</strain>
        <tissue evidence="5">Mycelium</tissue>
    </source>
</reference>
<dbReference type="AlphaFoldDB" id="A0A9P7G2D7"/>
<dbReference type="Pfam" id="PF00005">
    <property type="entry name" value="ABC_tran"/>
    <property type="match status" value="1"/>
</dbReference>
<dbReference type="GO" id="GO:0016887">
    <property type="term" value="F:ATP hydrolysis activity"/>
    <property type="evidence" value="ECO:0007669"/>
    <property type="project" value="InterPro"/>
</dbReference>
<evidence type="ECO:0000259" key="4">
    <source>
        <dbReference type="PROSITE" id="PS50893"/>
    </source>
</evidence>
<dbReference type="GO" id="GO:0005524">
    <property type="term" value="F:ATP binding"/>
    <property type="evidence" value="ECO:0007669"/>
    <property type="project" value="UniProtKB-KW"/>
</dbReference>
<dbReference type="InterPro" id="IPR003439">
    <property type="entry name" value="ABC_transporter-like_ATP-bd"/>
</dbReference>
<evidence type="ECO:0000256" key="3">
    <source>
        <dbReference type="SAM" id="Phobius"/>
    </source>
</evidence>
<keyword evidence="1" id="KW-0547">Nucleotide-binding</keyword>
<dbReference type="InterPro" id="IPR003593">
    <property type="entry name" value="AAA+_ATPase"/>
</dbReference>
<evidence type="ECO:0000256" key="2">
    <source>
        <dbReference type="ARBA" id="ARBA00022840"/>
    </source>
</evidence>
<dbReference type="EMBL" id="JABCKV010000264">
    <property type="protein sequence ID" value="KAG5641691.1"/>
    <property type="molecule type" value="Genomic_DNA"/>
</dbReference>
<evidence type="ECO:0000313" key="6">
    <source>
        <dbReference type="Proteomes" id="UP000775547"/>
    </source>
</evidence>
<organism evidence="5 6">
    <name type="scientific">Asterophora parasitica</name>
    <dbReference type="NCBI Taxonomy" id="117018"/>
    <lineage>
        <taxon>Eukaryota</taxon>
        <taxon>Fungi</taxon>
        <taxon>Dikarya</taxon>
        <taxon>Basidiomycota</taxon>
        <taxon>Agaricomycotina</taxon>
        <taxon>Agaricomycetes</taxon>
        <taxon>Agaricomycetidae</taxon>
        <taxon>Agaricales</taxon>
        <taxon>Tricholomatineae</taxon>
        <taxon>Lyophyllaceae</taxon>
        <taxon>Asterophora</taxon>
    </lineage>
</organism>
<dbReference type="Gene3D" id="3.40.50.300">
    <property type="entry name" value="P-loop containing nucleotide triphosphate hydrolases"/>
    <property type="match status" value="1"/>
</dbReference>
<feature type="transmembrane region" description="Helical" evidence="3">
    <location>
        <begin position="85"/>
        <end position="108"/>
    </location>
</feature>
<dbReference type="InterPro" id="IPR027417">
    <property type="entry name" value="P-loop_NTPase"/>
</dbReference>
<gene>
    <name evidence="5" type="ORF">DXG03_004423</name>
</gene>
<dbReference type="SMART" id="SM00382">
    <property type="entry name" value="AAA"/>
    <property type="match status" value="1"/>
</dbReference>
<dbReference type="Proteomes" id="UP000775547">
    <property type="component" value="Unassembled WGS sequence"/>
</dbReference>
<dbReference type="PANTHER" id="PTHR43394:SF1">
    <property type="entry name" value="ATP-BINDING CASSETTE SUB-FAMILY B MEMBER 10, MITOCHONDRIAL"/>
    <property type="match status" value="1"/>
</dbReference>